<reference evidence="1 2" key="1">
    <citation type="journal article" date="2018" name="BMC Genomics">
        <title>Whole genome sequencing and function prediction of 133 gut anaerobes isolated from chicken caecum in pure cultures.</title>
        <authorList>
            <person name="Medvecky M."/>
            <person name="Cejkova D."/>
            <person name="Polansky O."/>
            <person name="Karasova D."/>
            <person name="Kubasova T."/>
            <person name="Cizek A."/>
            <person name="Rychlik I."/>
        </authorList>
    </citation>
    <scope>NUCLEOTIDE SEQUENCE [LARGE SCALE GENOMIC DNA]</scope>
    <source>
        <strain evidence="1 2">An13</strain>
    </source>
</reference>
<proteinExistence type="predicted"/>
<name>A0A1Y4T3U8_9FIRM</name>
<sequence length="116" mass="13681">MICYDKNDIKDLRNHEDQYYMPSALFDTMQYKMVRLEVKWAYVACLNVMLKSPLYDNNGNAYIRDDHPQVIEVLKDLAHKNVDQAKIDGYLQELEDCGLLQKEGKNIYLKKISNIF</sequence>
<dbReference type="AlphaFoldDB" id="A0A1Y4T3U8"/>
<protein>
    <submittedName>
        <fullName evidence="1">Uncharacterized protein</fullName>
    </submittedName>
</protein>
<evidence type="ECO:0000313" key="2">
    <source>
        <dbReference type="Proteomes" id="UP000195305"/>
    </source>
</evidence>
<dbReference type="Proteomes" id="UP000195305">
    <property type="component" value="Unassembled WGS sequence"/>
</dbReference>
<evidence type="ECO:0000313" key="1">
    <source>
        <dbReference type="EMBL" id="OUQ35901.1"/>
    </source>
</evidence>
<comment type="caution">
    <text evidence="1">The sequence shown here is derived from an EMBL/GenBank/DDBJ whole genome shotgun (WGS) entry which is preliminary data.</text>
</comment>
<keyword evidence="2" id="KW-1185">Reference proteome</keyword>
<organism evidence="1 2">
    <name type="scientific">Massilimicrobiota timonensis</name>
    <dbReference type="NCBI Taxonomy" id="1776392"/>
    <lineage>
        <taxon>Bacteria</taxon>
        <taxon>Bacillati</taxon>
        <taxon>Bacillota</taxon>
        <taxon>Erysipelotrichia</taxon>
        <taxon>Erysipelotrichales</taxon>
        <taxon>Erysipelotrichaceae</taxon>
        <taxon>Massilimicrobiota</taxon>
    </lineage>
</organism>
<dbReference type="EMBL" id="NFLJ01000005">
    <property type="protein sequence ID" value="OUQ35901.1"/>
    <property type="molecule type" value="Genomic_DNA"/>
</dbReference>
<gene>
    <name evidence="1" type="ORF">B5E75_02395</name>
</gene>
<dbReference type="RefSeq" id="WP_087357200.1">
    <property type="nucleotide sequence ID" value="NZ_AP031415.1"/>
</dbReference>
<accession>A0A1Y4T3U8</accession>
<dbReference type="OrthoDB" id="1650775at2"/>